<dbReference type="AlphaFoldDB" id="A0A402A8T7"/>
<dbReference type="Proteomes" id="UP000287352">
    <property type="component" value="Unassembled WGS sequence"/>
</dbReference>
<evidence type="ECO:0000313" key="3">
    <source>
        <dbReference type="Proteomes" id="UP000287352"/>
    </source>
</evidence>
<feature type="compositionally biased region" description="Polar residues" evidence="1">
    <location>
        <begin position="1"/>
        <end position="12"/>
    </location>
</feature>
<accession>A0A402A8T7</accession>
<evidence type="ECO:0000313" key="2">
    <source>
        <dbReference type="EMBL" id="GCE15594.1"/>
    </source>
</evidence>
<proteinExistence type="predicted"/>
<keyword evidence="3" id="KW-1185">Reference proteome</keyword>
<feature type="region of interest" description="Disordered" evidence="1">
    <location>
        <begin position="1"/>
        <end position="20"/>
    </location>
</feature>
<sequence length="64" mass="7002">MFLRRNNSTEDNSLAGIDSSRSAMPDVWFGEQSQAERAICGNHAISPAKVTTSAQRYTLDRAGN</sequence>
<gene>
    <name evidence="2" type="ORF">KTT_54530</name>
</gene>
<name>A0A402A8T7_9CHLR</name>
<dbReference type="EMBL" id="BIFR01000002">
    <property type="protein sequence ID" value="GCE15594.1"/>
    <property type="molecule type" value="Genomic_DNA"/>
</dbReference>
<evidence type="ECO:0000256" key="1">
    <source>
        <dbReference type="SAM" id="MobiDB-lite"/>
    </source>
</evidence>
<reference evidence="3" key="1">
    <citation type="submission" date="2018-12" db="EMBL/GenBank/DDBJ databases">
        <title>Tengunoibacter tsumagoiensis gen. nov., sp. nov., Dictyobacter kobayashii sp. nov., D. alpinus sp. nov., and D. joshuensis sp. nov. and description of Dictyobacteraceae fam. nov. within the order Ktedonobacterales isolated from Tengu-no-mugimeshi.</title>
        <authorList>
            <person name="Wang C.M."/>
            <person name="Zheng Y."/>
            <person name="Sakai Y."/>
            <person name="Toyoda A."/>
            <person name="Minakuchi Y."/>
            <person name="Abe K."/>
            <person name="Yokota A."/>
            <person name="Yabe S."/>
        </authorList>
    </citation>
    <scope>NUCLEOTIDE SEQUENCE [LARGE SCALE GENOMIC DNA]</scope>
    <source>
        <strain evidence="3">Uno3</strain>
    </source>
</reference>
<comment type="caution">
    <text evidence="2">The sequence shown here is derived from an EMBL/GenBank/DDBJ whole genome shotgun (WGS) entry which is preliminary data.</text>
</comment>
<organism evidence="2 3">
    <name type="scientific">Tengunoibacter tsumagoiensis</name>
    <dbReference type="NCBI Taxonomy" id="2014871"/>
    <lineage>
        <taxon>Bacteria</taxon>
        <taxon>Bacillati</taxon>
        <taxon>Chloroflexota</taxon>
        <taxon>Ktedonobacteria</taxon>
        <taxon>Ktedonobacterales</taxon>
        <taxon>Dictyobacteraceae</taxon>
        <taxon>Tengunoibacter</taxon>
    </lineage>
</organism>
<protein>
    <submittedName>
        <fullName evidence="2">Uncharacterized protein</fullName>
    </submittedName>
</protein>